<dbReference type="InterPro" id="IPR007759">
    <property type="entry name" value="Asxl_HARE-HTH"/>
</dbReference>
<keyword evidence="4" id="KW-0548">Nucleotidyltransferase</keyword>
<evidence type="ECO:0000256" key="1">
    <source>
        <dbReference type="ARBA" id="ARBA00009828"/>
    </source>
</evidence>
<dbReference type="GO" id="GO:0006351">
    <property type="term" value="P:DNA-templated transcription"/>
    <property type="evidence" value="ECO:0007669"/>
    <property type="project" value="InterPro"/>
</dbReference>
<keyword evidence="10" id="KW-1185">Reference proteome</keyword>
<comment type="similarity">
    <text evidence="1">Belongs to the RpoE family.</text>
</comment>
<accession>A0A397RN58</accession>
<feature type="compositionally biased region" description="Acidic residues" evidence="7">
    <location>
        <begin position="93"/>
        <end position="161"/>
    </location>
</feature>
<evidence type="ECO:0000256" key="4">
    <source>
        <dbReference type="ARBA" id="ARBA00022695"/>
    </source>
</evidence>
<evidence type="ECO:0000259" key="8">
    <source>
        <dbReference type="PROSITE" id="PS51913"/>
    </source>
</evidence>
<feature type="domain" description="HTH HARE-type" evidence="8">
    <location>
        <begin position="7"/>
        <end position="73"/>
    </location>
</feature>
<evidence type="ECO:0000313" key="10">
    <source>
        <dbReference type="Proteomes" id="UP000266506"/>
    </source>
</evidence>
<evidence type="ECO:0000256" key="6">
    <source>
        <dbReference type="ARBA" id="ARBA00031937"/>
    </source>
</evidence>
<sequence length="179" mass="20873">MENISQMSLLEVALKIMNEKGTVVNIYDLINEVLAAKGIDDPDNVYATQLYVDITTSSKFVYMGDDNWDLKSRQSLDQFDKDGAFFNPKGAEDAYDDEEDEEIFDDEDDEELDEEDEDEESDDEDEDEDDESEEDEDEDEESYDDLDSEDEESDEDDDNSIDEDKYNEYMDDYEDLYEA</sequence>
<proteinExistence type="inferred from homology"/>
<keyword evidence="5" id="KW-0804">Transcription</keyword>
<feature type="region of interest" description="Disordered" evidence="7">
    <location>
        <begin position="81"/>
        <end position="179"/>
    </location>
</feature>
<feature type="compositionally biased region" description="Acidic residues" evidence="7">
    <location>
        <begin position="169"/>
        <end position="179"/>
    </location>
</feature>
<evidence type="ECO:0000256" key="2">
    <source>
        <dbReference type="ARBA" id="ARBA00022478"/>
    </source>
</evidence>
<dbReference type="NCBIfam" id="TIGR04567">
    <property type="entry name" value="RNAP_delt_lowGC"/>
    <property type="match status" value="1"/>
</dbReference>
<evidence type="ECO:0000256" key="5">
    <source>
        <dbReference type="ARBA" id="ARBA00023163"/>
    </source>
</evidence>
<dbReference type="InParanoid" id="A0A397RN58"/>
<organism evidence="9 10">
    <name type="scientific">Anaeroplasma bactoclasticum</name>
    <dbReference type="NCBI Taxonomy" id="2088"/>
    <lineage>
        <taxon>Bacteria</taxon>
        <taxon>Bacillati</taxon>
        <taxon>Mycoplasmatota</taxon>
        <taxon>Mollicutes</taxon>
        <taxon>Anaeroplasmatales</taxon>
        <taxon>Anaeroplasmataceae</taxon>
        <taxon>Anaeroplasma</taxon>
    </lineage>
</organism>
<evidence type="ECO:0000256" key="3">
    <source>
        <dbReference type="ARBA" id="ARBA00022679"/>
    </source>
</evidence>
<dbReference type="Pfam" id="PF05066">
    <property type="entry name" value="HARE-HTH"/>
    <property type="match status" value="1"/>
</dbReference>
<name>A0A397RN58_9MOLU</name>
<protein>
    <recommendedName>
        <fullName evidence="6">RNAP delta factor</fullName>
    </recommendedName>
</protein>
<dbReference type="GO" id="GO:0016779">
    <property type="term" value="F:nucleotidyltransferase activity"/>
    <property type="evidence" value="ECO:0007669"/>
    <property type="project" value="UniProtKB-KW"/>
</dbReference>
<evidence type="ECO:0000313" key="9">
    <source>
        <dbReference type="EMBL" id="RIA75553.1"/>
    </source>
</evidence>
<dbReference type="InterPro" id="IPR029757">
    <property type="entry name" value="RpoE"/>
</dbReference>
<keyword evidence="3" id="KW-0808">Transferase</keyword>
<keyword evidence="2 9" id="KW-0240">DNA-directed RNA polymerase</keyword>
<comment type="caution">
    <text evidence="9">The sequence shown here is derived from an EMBL/GenBank/DDBJ whole genome shotgun (WGS) entry which is preliminary data.</text>
</comment>
<dbReference type="PROSITE" id="PS51913">
    <property type="entry name" value="HTH_HARE"/>
    <property type="match status" value="1"/>
</dbReference>
<dbReference type="AlphaFoldDB" id="A0A397RN58"/>
<dbReference type="RefSeq" id="WP_211321067.1">
    <property type="nucleotide sequence ID" value="NZ_QXEV01000016.1"/>
</dbReference>
<dbReference type="GO" id="GO:0000428">
    <property type="term" value="C:DNA-directed RNA polymerase complex"/>
    <property type="evidence" value="ECO:0007669"/>
    <property type="project" value="UniProtKB-KW"/>
</dbReference>
<evidence type="ECO:0000256" key="7">
    <source>
        <dbReference type="SAM" id="MobiDB-lite"/>
    </source>
</evidence>
<dbReference type="Proteomes" id="UP000266506">
    <property type="component" value="Unassembled WGS sequence"/>
</dbReference>
<dbReference type="GO" id="GO:0006355">
    <property type="term" value="P:regulation of DNA-templated transcription"/>
    <property type="evidence" value="ECO:0007669"/>
    <property type="project" value="InterPro"/>
</dbReference>
<dbReference type="InterPro" id="IPR038087">
    <property type="entry name" value="RNAP_delta_N_dom_sf"/>
</dbReference>
<gene>
    <name evidence="9" type="ORF">EI71_01372</name>
</gene>
<dbReference type="EMBL" id="QXEV01000016">
    <property type="protein sequence ID" value="RIA75553.1"/>
    <property type="molecule type" value="Genomic_DNA"/>
</dbReference>
<reference evidence="9 10" key="1">
    <citation type="submission" date="2018-08" db="EMBL/GenBank/DDBJ databases">
        <title>Genomic Encyclopedia of Archaeal and Bacterial Type Strains, Phase II (KMG-II): from individual species to whole genera.</title>
        <authorList>
            <person name="Goeker M."/>
        </authorList>
    </citation>
    <scope>NUCLEOTIDE SEQUENCE [LARGE SCALE GENOMIC DNA]</scope>
    <source>
        <strain evidence="9 10">ATCC 27112</strain>
    </source>
</reference>
<dbReference type="Gene3D" id="1.10.10.1250">
    <property type="entry name" value="RNA polymerase, subunit delta, N-terminal domain"/>
    <property type="match status" value="1"/>
</dbReference>